<accession>A0A2N3IE46</accession>
<dbReference type="PROSITE" id="PS51841">
    <property type="entry name" value="LTD"/>
    <property type="match status" value="3"/>
</dbReference>
<evidence type="ECO:0000313" key="6">
    <source>
        <dbReference type="Proteomes" id="UP000233387"/>
    </source>
</evidence>
<gene>
    <name evidence="5" type="ORF">Rain11_1636</name>
</gene>
<dbReference type="SUPFAM" id="SSF74853">
    <property type="entry name" value="Lamin A/C globular tail domain"/>
    <property type="match status" value="3"/>
</dbReference>
<dbReference type="Gene3D" id="2.60.40.1220">
    <property type="match status" value="3"/>
</dbReference>
<feature type="domain" description="LTD" evidence="4">
    <location>
        <begin position="808"/>
        <end position="923"/>
    </location>
</feature>
<dbReference type="Pfam" id="PF00932">
    <property type="entry name" value="LTD"/>
    <property type="match status" value="3"/>
</dbReference>
<protein>
    <submittedName>
        <fullName evidence="5">Lamin Tail Domain</fullName>
    </submittedName>
</protein>
<evidence type="ECO:0000256" key="1">
    <source>
        <dbReference type="ARBA" id="ARBA00022729"/>
    </source>
</evidence>
<dbReference type="EMBL" id="NKXO01000024">
    <property type="protein sequence ID" value="PKQ68569.1"/>
    <property type="molecule type" value="Genomic_DNA"/>
</dbReference>
<reference evidence="5 6" key="1">
    <citation type="submission" date="2017-06" db="EMBL/GenBank/DDBJ databases">
        <title>Raineya orbicola gen. nov., sp. nov. a slightly thermophilic bacterium of the phylum Bacteroidetes and the description of Raineyaceae fam. nov.</title>
        <authorList>
            <person name="Albuquerque L."/>
            <person name="Polonia A.R.M."/>
            <person name="Barroso C."/>
            <person name="Froufe H.J.C."/>
            <person name="Lage O."/>
            <person name="Lobo-Da-Cunha A."/>
            <person name="Egas C."/>
            <person name="Da Costa M.S."/>
        </authorList>
    </citation>
    <scope>NUCLEOTIDE SEQUENCE [LARGE SCALE GENOMIC DNA]</scope>
    <source>
        <strain evidence="5 6">SPSPC-11</strain>
    </source>
</reference>
<dbReference type="InterPro" id="IPR014755">
    <property type="entry name" value="Cu-Rt/internalin_Ig-like"/>
</dbReference>
<organism evidence="5 6">
    <name type="scientific">Raineya orbicola</name>
    <dbReference type="NCBI Taxonomy" id="2016530"/>
    <lineage>
        <taxon>Bacteria</taxon>
        <taxon>Pseudomonadati</taxon>
        <taxon>Bacteroidota</taxon>
        <taxon>Cytophagia</taxon>
        <taxon>Cytophagales</taxon>
        <taxon>Raineyaceae</taxon>
        <taxon>Raineya</taxon>
    </lineage>
</organism>
<evidence type="ECO:0000313" key="5">
    <source>
        <dbReference type="EMBL" id="PKQ68569.1"/>
    </source>
</evidence>
<feature type="signal peptide" evidence="3">
    <location>
        <begin position="1"/>
        <end position="19"/>
    </location>
</feature>
<evidence type="ECO:0000256" key="3">
    <source>
        <dbReference type="SAM" id="SignalP"/>
    </source>
</evidence>
<dbReference type="OrthoDB" id="9758406at2"/>
<name>A0A2N3IE46_9BACT</name>
<comment type="caution">
    <text evidence="5">The sequence shown here is derived from an EMBL/GenBank/DDBJ whole genome shotgun (WGS) entry which is preliminary data.</text>
</comment>
<dbReference type="InterPro" id="IPR036415">
    <property type="entry name" value="Lamin_tail_dom_sf"/>
</dbReference>
<feature type="chain" id="PRO_5014846264" evidence="3">
    <location>
        <begin position="20"/>
        <end position="1095"/>
    </location>
</feature>
<sequence>MKKNILLCLLFLLAHFLQAQLIQFSFTGATGTPVTFPADAQPANGSVSVFSRSASITAVTSSDNFGASAWNTPSIDLNRYFSFTITANTGFVLNLSSFELDEVRSGTGPTQWVLRSSRDGFTTDLGTYTNTGTSLIINRVIALNENFYNVSGNIEFRIYAYNASSAAGTWRVDNVEIFGSISTPDTAPPTLISASTLVNNQLDVFFSESVTLASAQNPANYSVSGGIGTPLTATRNPTNFSQVTLTFSTPFVNNQNYTITASNIVDFASNTQSSTQTSFTYLQISTASPRDVIINEIMADETPVVGLPASEYVEIYNRSNKNINLKNWTLNTRTITTNDFILQPNRYVLLCPQANASLFTSFGTVIGITSWDALTNSGETITLRDNPNNTDIDVVTYALSWYRNSAKDDGGWSLELINPTLPCSDENNWIASNHPLGGTPAQQNSVFNNTPDTQAPRVSSTAIPAPNIVRIVFNEPMNQSSLLSATYSFSGGIGVSSVTAISDKEVQLNLSSNLVAGDIYTLTLNGLTDCTGNALQANTQIQLGIGLTPSFHQVIITEIFADPDPRVGLPEQEYLELYNRTNKVISLQGCKLLDNTSSVMLPAINILPNQYITLVNASVINDFSAYSNVYGVSGMVSLNNSGERLTLTAPNGSQVFSVLYSDSWYKDASKKQGGWALEMIDTDNPCGEVDNWTASINPNGGTPSVENSVKEARPDNIPPRLLRADATSNTTVILSFNERLDSTAAANATYTIDKGISVQARNVLAPDFKKVRLTLSPVLQNREKYRVVVQSITDCAGNLIAEANFADFGVPEQADSLDIVLNEVLFDPRTGGNDFVELYNNSPKFINLKGWSLARIRDGAVDSKKSITDEDYVLAPRSYVAISDDILNIQQNYPLSEGKPMLQTPSSLPAFTSERDVVLIINNLDKIVERFEYDEKMHFKLLDDTKGVSLERLGFDLPTNDPNSWFSAASSVGFATPGYENSQNKLYQSQSGEIAIVPKVFTPNNDGQADFTSINFKFAGQGNVANVIIYDVQGRAVRYLVKNQTLPNEGSLLWDGTNEERNRVLPGYYVVLFEIFNLSGKKETYKETVAVVGKF</sequence>
<keyword evidence="1 3" id="KW-0732">Signal</keyword>
<feature type="domain" description="LTD" evidence="4">
    <location>
        <begin position="278"/>
        <end position="399"/>
    </location>
</feature>
<proteinExistence type="predicted"/>
<dbReference type="AlphaFoldDB" id="A0A2N3IE46"/>
<feature type="region of interest" description="Disordered" evidence="2">
    <location>
        <begin position="440"/>
        <end position="459"/>
    </location>
</feature>
<dbReference type="Proteomes" id="UP000233387">
    <property type="component" value="Unassembled WGS sequence"/>
</dbReference>
<dbReference type="Gene3D" id="2.60.40.4070">
    <property type="match status" value="1"/>
</dbReference>
<feature type="domain" description="LTD" evidence="4">
    <location>
        <begin position="547"/>
        <end position="662"/>
    </location>
</feature>
<dbReference type="Pfam" id="PF13205">
    <property type="entry name" value="Big_5"/>
    <property type="match status" value="3"/>
</dbReference>
<keyword evidence="6" id="KW-1185">Reference proteome</keyword>
<dbReference type="InterPro" id="IPR001322">
    <property type="entry name" value="Lamin_tail_dom"/>
</dbReference>
<dbReference type="Gene3D" id="2.60.40.1260">
    <property type="entry name" value="Lamin Tail domain"/>
    <property type="match status" value="2"/>
</dbReference>
<evidence type="ECO:0000259" key="4">
    <source>
        <dbReference type="PROSITE" id="PS51841"/>
    </source>
</evidence>
<dbReference type="InterPro" id="IPR032812">
    <property type="entry name" value="SbsA_Ig"/>
</dbReference>
<evidence type="ECO:0000256" key="2">
    <source>
        <dbReference type="SAM" id="MobiDB-lite"/>
    </source>
</evidence>
<dbReference type="RefSeq" id="WP_101358905.1">
    <property type="nucleotide sequence ID" value="NZ_NKXO01000024.1"/>
</dbReference>